<protein>
    <recommendedName>
        <fullName evidence="1">AAA+ ATPase domain-containing protein</fullName>
    </recommendedName>
</protein>
<accession>A0A0S4JED7</accession>
<dbReference type="PANTHER" id="PTHR22605:SF16">
    <property type="entry name" value="E3 UBIQUITIN-PROTEIN LIGASE RNF213"/>
    <property type="match status" value="1"/>
</dbReference>
<dbReference type="GO" id="GO:0004842">
    <property type="term" value="F:ubiquitin-protein transferase activity"/>
    <property type="evidence" value="ECO:0007669"/>
    <property type="project" value="InterPro"/>
</dbReference>
<dbReference type="PANTHER" id="PTHR22605">
    <property type="entry name" value="RZ-TYPE DOMAIN-CONTAINING PROTEIN"/>
    <property type="match status" value="1"/>
</dbReference>
<gene>
    <name evidence="2" type="ORF">BSAL_17405</name>
</gene>
<evidence type="ECO:0000313" key="2">
    <source>
        <dbReference type="EMBL" id="CUG88811.1"/>
    </source>
</evidence>
<dbReference type="SMART" id="SM00382">
    <property type="entry name" value="AAA"/>
    <property type="match status" value="2"/>
</dbReference>
<keyword evidence="3" id="KW-1185">Reference proteome</keyword>
<feature type="domain" description="AAA+ ATPase" evidence="1">
    <location>
        <begin position="1763"/>
        <end position="1911"/>
    </location>
</feature>
<dbReference type="InterPro" id="IPR003593">
    <property type="entry name" value="AAA+_ATPase"/>
</dbReference>
<dbReference type="Pfam" id="PF07728">
    <property type="entry name" value="AAA_5"/>
    <property type="match status" value="1"/>
</dbReference>
<reference evidence="3" key="1">
    <citation type="submission" date="2015-09" db="EMBL/GenBank/DDBJ databases">
        <authorList>
            <consortium name="Pathogen Informatics"/>
        </authorList>
    </citation>
    <scope>NUCLEOTIDE SEQUENCE [LARGE SCALE GENOMIC DNA]</scope>
    <source>
        <strain evidence="3">Lake Konstanz</strain>
    </source>
</reference>
<dbReference type="GO" id="GO:0005524">
    <property type="term" value="F:ATP binding"/>
    <property type="evidence" value="ECO:0007669"/>
    <property type="project" value="InterPro"/>
</dbReference>
<dbReference type="Gene3D" id="3.40.50.300">
    <property type="entry name" value="P-loop containing nucleotide triphosphate hydrolases"/>
    <property type="match status" value="1"/>
</dbReference>
<dbReference type="InterPro" id="IPR027417">
    <property type="entry name" value="P-loop_NTPase"/>
</dbReference>
<dbReference type="OrthoDB" id="2423195at2759"/>
<dbReference type="InterPro" id="IPR011704">
    <property type="entry name" value="ATPase_dyneun-rel_AAA"/>
</dbReference>
<proteinExistence type="predicted"/>
<feature type="domain" description="AAA+ ATPase" evidence="1">
    <location>
        <begin position="1417"/>
        <end position="1555"/>
    </location>
</feature>
<dbReference type="EMBL" id="CYKH01001675">
    <property type="protein sequence ID" value="CUG88811.1"/>
    <property type="molecule type" value="Genomic_DNA"/>
</dbReference>
<dbReference type="GO" id="GO:0016887">
    <property type="term" value="F:ATP hydrolysis activity"/>
    <property type="evidence" value="ECO:0007669"/>
    <property type="project" value="InterPro"/>
</dbReference>
<evidence type="ECO:0000259" key="1">
    <source>
        <dbReference type="SMART" id="SM00382"/>
    </source>
</evidence>
<name>A0A0S4JED7_BODSA</name>
<evidence type="ECO:0000313" key="3">
    <source>
        <dbReference type="Proteomes" id="UP000051952"/>
    </source>
</evidence>
<sequence length="3077" mass="345829">EAPPVADATAEAPPVADATAEALPVADATAEALPVADANAELGAGVSHAALSRAVASNAQKQFPSLQTYRDRSNKNVWEWFAKALDNGVNQIDILNEMNFYCSENIPLSWSIGPFCRYEWRGAANALPGVLKSLEAQFWHLEERRRTKEEQRTKFCKLVSFWFKDFSIPSYEFAISDALEKCTASTMTDLVKGSKVVSLVVAYAKHSTNDSHNAGVAKALASLVMNSEGVRSDIRTRLKDVMRSDAMYEVPEIVSRGLLSPLFKRSYLTAQSPPTPVDEFVFLLLMVGSRSPETSDELTWYKKCRQLWKEHLTCNPEECHRSDAEVCERVTLELLREIGEENDVHTLATSEWWAQHMPNDKTYAPVKIRSGLELAHQSITDPDSLTYRQHIRVTTNLAAVKLLMVASKKVAQKTKSTAPVSFEMIRAKYNECVKQYAVCKQFKERASSFDRWLKDVKRPIFEVDVPLCDFKFNYDSVLEPEGSINALYDVDPSWFNKVLHNEELLYDNKGQLLPLSEVLENAELHMTTNFKNMTVSEICKESRSWCAVQGIPRFPTWFESLDPLRKLLDQFGRENAAAIDCGDGRLLALLKGALDVKTGAGYKEYDQLFYRSSIPNGLNPRVLETVSRFISPECKNIRDFREKKIETLRRQIVRAGGQTTQTWSQKSNLKILAAIDTLVLMPRRQREDVDLYKLDEIVSSVTQMFLQSATMKDFLSVIDDNAVLQLDELIESFQARRPDDSNSTVSKRAASICANGVFVCQTVEDYDSVDGVAKSYRINLVSPSNQFVVVEKYSARQIGEMLSEARIASSGLPDEVQRFVSVVPTLLRFVEIGVDCLKRGYCEFVPYCESRLADFNKHRNDDDKLTIRHHQINGRASGFRFQVHVGKITDSEQFQLSEVIRNVALECDRHLTIVREAAANHPVLACFDAQEIGAIMAAADDSSIDVHQVIYRRLGRVAFKKHMLAEFDGKDLSSRIEGIAGLLTELCSVNSVADVPPTTWCIDDECQWPLAAVYAFKHAAAGPHRTIPVVDAHQICLPIGDGPALLASRDHFVNRVSSGMTPRNGSDVFCLVVPEQSTPDSRSWLTGVCNAKYPCKLFIIVHASHRGLSSMVPCPDLTPCLNFFDAVRYRGFCVVGPSRSGKMHAAKIDARELFHVSPTSQIVACSSFLSDTTHPHQLFEMVKSVGSRNAAIVEIGTGSSHHLQALVFSLMIGCWSSRDGTAVCREHPVVLKVHSDHRRRLPILELLHLKETTSTRLASSLADQFVRYAAQRSPQMDSNLLRDIGGKLECPTQLPVTRASWKALCRKEFVDIQERIELPEYLLTFHGDKPIVVCRDAELSQNVDKASFVHNGQLIEWLYTEDMTSDDLWTLAFELLGTPEDKRIIPKIVMTPSILQSLIRLDLSVKCRRQGDISFEDDGAVTFVGETGCGKTQLVDTYCRYSGLGLLSPRVINVTAGTTESDITTAVETYCTEFEHQSKLLQKPMVIFFDEFNTSAAQDIIKRIVLDRRLPGRTERLPSSRDGLLFIAACNPYEVLPGEGNILKYSVQAHISPSLERTCWRLPQPSAKEERDIIKAMCAKCDICDADTSYFVAIIPRIHGFLKNHSNVVPPSLRTVSRLLRIYRYLDRITCLDGIEGKACKHQALEEADSTLNPTDNTPGVADPTFAPLAIAVNYFVALPNDQRQKLQEEINSPPTTSNDEDIMIHSRIKQDSLQSGLNRFGVRLRPLFNERLAAADYAIPSKLHRASAFNESLAVTYLCVHTQTPLFLIGPPGSSKSLATLLVVWAKLHEKAQPNHLRRLDPLYFQCSKMTSSEAIREVMHNAKTQGSTQASFVHVFDEIGNADQADGRPLRSLNQYLERSVFRSDGTLEDVGVDSVLSHSAFLGTSNYYLDRSLLGRAVLLQRDNPSNREMDDLFSDPQGDSYAPPNVIRTIQKSLQQVTSLQGQQNIYQREKKHNNVLTMRDVFALVNLCGPTSQVTPELIVKALGRRGHKLIEKSSDFPEHRKKLDFTALQHKILQERLQHVTQELSETTPTPRNRMHPTATTTDQRPFYQSRQRPLMIETDLLSTVLAALDQAPLQLSKRTDIIYGRYLVKDDQMATQTMLQLRQAMVSADRICLLVDCESLFDNLLDVFNNFYQKDEDYSGELLTVRVVVDGRSETWRITNNFCARCIFVVLDPASEPDSFTPAVESRFEKVSIRGETLAKTTTSVATEYDDHQRKLGINGSHSTFADDCVVGYHPLMIPCPPKNKNEIARRLKQLTHSGIVLGFSRNSSPEERRKILDDVIEITELQKLSSVSNGGHRDDNKQSEQRLKLVMCPVGRRGDGTRSVSVGELQSINDTNELLAYVKEELSTGSKDVRTLTIRAATPDMLFLIAITNLLGVTQDVAAIGISHSDSNPLTESHLLAICHLIESIAKEHRTKYPSQQVLLFAPAVPALKLTIPRGWDVFFCEMVRPRQKKHSAVSRDLSGMEFAQKFFLNDASDCRHLFPSRRDTFQKYVDQSTVDVCFEYLTSSLHSMSRTTTSQAVAEVLMYRELVADWRWKLCMHYSNHTFFMRHQANVNAAGWTALPREKALQLPQGPVFLLSPCRDGSLPAGNCIANNNRNESKPNLASTNATFCAMRDLLKPVDTFLENRYYVAVARLCGAQSSAEIITLVEWHKESRNLQASTAGGAHAVLPLEFSKLACLRVVIAPRNMRDPRSRPAVSNVLKLLEATEEASDAAFLDICGDDVTLLNRVCFEPPPLGRYEDRMQRVKDSILEPPLERPTSKDLLIRLALVFGLNFAIEVQRHEEHLLNNAYQSLDELKKDPELVSVIDLVSPNKIAQERFSDLNCAFFALRRRFPSWNNTDLQGDSVIHPTDLLEDIAAFRNKIATKELADLPYIGHYAYLIRQLHELLFVPTPDGLRCVATLEMKETLTVDSIPKELRDYIIQLLGEVEATRSTNIFSILRNLLERLSRLIEANNRLLAESDDIIAEHSSERPSPKKRIHPNEPQVVTTTPDNRPKILWSYLTVHHQVISYSLINEVLLTPAAPLARLLHLEEVLVGLPIIMLNPNEFSEANYIFLKEPAPSELF</sequence>
<dbReference type="InterPro" id="IPR031248">
    <property type="entry name" value="RNF213"/>
</dbReference>
<dbReference type="SUPFAM" id="SSF52540">
    <property type="entry name" value="P-loop containing nucleoside triphosphate hydrolases"/>
    <property type="match status" value="2"/>
</dbReference>
<dbReference type="Proteomes" id="UP000051952">
    <property type="component" value="Unassembled WGS sequence"/>
</dbReference>
<organism evidence="2 3">
    <name type="scientific">Bodo saltans</name>
    <name type="common">Flagellated protozoan</name>
    <dbReference type="NCBI Taxonomy" id="75058"/>
    <lineage>
        <taxon>Eukaryota</taxon>
        <taxon>Discoba</taxon>
        <taxon>Euglenozoa</taxon>
        <taxon>Kinetoplastea</taxon>
        <taxon>Metakinetoplastina</taxon>
        <taxon>Eubodonida</taxon>
        <taxon>Bodonidae</taxon>
        <taxon>Bodo</taxon>
    </lineage>
</organism>
<feature type="non-terminal residue" evidence="2">
    <location>
        <position position="1"/>
    </location>
</feature>
<dbReference type="VEuPathDB" id="TriTrypDB:BSAL_17405"/>